<sequence>MMRPPSGGLCSLHTGLKILFKHVGRQTRRRLQRLTLLITDSANMLRLSTSCESGSVSIPTT</sequence>
<gene>
    <name evidence="1" type="ORF">DFR67_113166</name>
</gene>
<dbReference type="AlphaFoldDB" id="A0A318RQZ8"/>
<comment type="caution">
    <text evidence="1">The sequence shown here is derived from an EMBL/GenBank/DDBJ whole genome shotgun (WGS) entry which is preliminary data.</text>
</comment>
<evidence type="ECO:0000313" key="2">
    <source>
        <dbReference type="Proteomes" id="UP000247591"/>
    </source>
</evidence>
<dbReference type="Proteomes" id="UP000247591">
    <property type="component" value="Unassembled WGS sequence"/>
</dbReference>
<evidence type="ECO:0000313" key="1">
    <source>
        <dbReference type="EMBL" id="PYE14372.1"/>
    </source>
</evidence>
<proteinExistence type="predicted"/>
<organism evidence="1 2">
    <name type="scientific">Williamsia limnetica</name>
    <dbReference type="NCBI Taxonomy" id="882452"/>
    <lineage>
        <taxon>Bacteria</taxon>
        <taxon>Bacillati</taxon>
        <taxon>Actinomycetota</taxon>
        <taxon>Actinomycetes</taxon>
        <taxon>Mycobacteriales</taxon>
        <taxon>Nocardiaceae</taxon>
        <taxon>Williamsia</taxon>
    </lineage>
</organism>
<dbReference type="EMBL" id="QJSP01000013">
    <property type="protein sequence ID" value="PYE14372.1"/>
    <property type="molecule type" value="Genomic_DNA"/>
</dbReference>
<keyword evidence="2" id="KW-1185">Reference proteome</keyword>
<protein>
    <submittedName>
        <fullName evidence="1">Uncharacterized protein</fullName>
    </submittedName>
</protein>
<accession>A0A318RQZ8</accession>
<reference evidence="1 2" key="1">
    <citation type="submission" date="2018-06" db="EMBL/GenBank/DDBJ databases">
        <title>Genomic Encyclopedia of Type Strains, Phase IV (KMG-IV): sequencing the most valuable type-strain genomes for metagenomic binning, comparative biology and taxonomic classification.</title>
        <authorList>
            <person name="Goeker M."/>
        </authorList>
    </citation>
    <scope>NUCLEOTIDE SEQUENCE [LARGE SCALE GENOMIC DNA]</scope>
    <source>
        <strain evidence="1 2">DSM 45521</strain>
    </source>
</reference>
<name>A0A318RQZ8_WILLI</name>